<dbReference type="GO" id="GO:0005634">
    <property type="term" value="C:nucleus"/>
    <property type="evidence" value="ECO:0007669"/>
    <property type="project" value="TreeGrafter"/>
</dbReference>
<dbReference type="InterPro" id="IPR001656">
    <property type="entry name" value="PsdUridine_synth_TruD"/>
</dbReference>
<dbReference type="GO" id="GO:0008033">
    <property type="term" value="P:tRNA processing"/>
    <property type="evidence" value="ECO:0007669"/>
    <property type="project" value="UniProtKB-KW"/>
</dbReference>
<reference evidence="6" key="1">
    <citation type="submission" date="2020-12" db="EMBL/GenBank/DDBJ databases">
        <title>Metabolic potential, ecology and presence of endohyphal bacteria is reflected in genomic diversity of Mucoromycotina.</title>
        <authorList>
            <person name="Muszewska A."/>
            <person name="Okrasinska A."/>
            <person name="Steczkiewicz K."/>
            <person name="Drgas O."/>
            <person name="Orlowska M."/>
            <person name="Perlinska-Lenart U."/>
            <person name="Aleksandrzak-Piekarczyk T."/>
            <person name="Szatraj K."/>
            <person name="Zielenkiewicz U."/>
            <person name="Pilsyk S."/>
            <person name="Malc E."/>
            <person name="Mieczkowski P."/>
            <person name="Kruszewska J.S."/>
            <person name="Biernat P."/>
            <person name="Pawlowska J."/>
        </authorList>
    </citation>
    <scope>NUCLEOTIDE SEQUENCE</scope>
    <source>
        <strain evidence="6">WA0000051536</strain>
    </source>
</reference>
<dbReference type="GO" id="GO:0009982">
    <property type="term" value="F:pseudouridine synthase activity"/>
    <property type="evidence" value="ECO:0007669"/>
    <property type="project" value="InterPro"/>
</dbReference>
<feature type="compositionally biased region" description="Basic and acidic residues" evidence="4">
    <location>
        <begin position="11"/>
        <end position="23"/>
    </location>
</feature>
<feature type="compositionally biased region" description="Polar residues" evidence="4">
    <location>
        <begin position="24"/>
        <end position="36"/>
    </location>
</feature>
<dbReference type="GO" id="GO:0003723">
    <property type="term" value="F:RNA binding"/>
    <property type="evidence" value="ECO:0007669"/>
    <property type="project" value="InterPro"/>
</dbReference>
<feature type="region of interest" description="Disordered" evidence="4">
    <location>
        <begin position="1"/>
        <end position="36"/>
    </location>
</feature>
<dbReference type="NCBIfam" id="TIGR00094">
    <property type="entry name" value="tRNA_TruD_broad"/>
    <property type="match status" value="1"/>
</dbReference>
<dbReference type="PIRSF" id="PIRSF037016">
    <property type="entry name" value="Pseudouridin_synth_euk_prd"/>
    <property type="match status" value="1"/>
</dbReference>
<evidence type="ECO:0000259" key="5">
    <source>
        <dbReference type="PROSITE" id="PS50984"/>
    </source>
</evidence>
<dbReference type="PANTHER" id="PTHR13326:SF21">
    <property type="entry name" value="PSEUDOURIDYLATE SYNTHASE PUS7L"/>
    <property type="match status" value="1"/>
</dbReference>
<evidence type="ECO:0000313" key="6">
    <source>
        <dbReference type="EMBL" id="KAG2173994.1"/>
    </source>
</evidence>
<dbReference type="Proteomes" id="UP000612746">
    <property type="component" value="Unassembled WGS sequence"/>
</dbReference>
<dbReference type="AlphaFoldDB" id="A0A8H7UBZ9"/>
<evidence type="ECO:0000256" key="1">
    <source>
        <dbReference type="ARBA" id="ARBA00007953"/>
    </source>
</evidence>
<keyword evidence="3" id="KW-0413">Isomerase</keyword>
<keyword evidence="7" id="KW-1185">Reference proteome</keyword>
<dbReference type="InterPro" id="IPR020119">
    <property type="entry name" value="PsdUridine_synth_TruD_CS"/>
</dbReference>
<name>A0A8H7UBZ9_9FUNG</name>
<evidence type="ECO:0000313" key="7">
    <source>
        <dbReference type="Proteomes" id="UP000612746"/>
    </source>
</evidence>
<dbReference type="CDD" id="cd02576">
    <property type="entry name" value="PseudoU_synth_ScPUS7"/>
    <property type="match status" value="1"/>
</dbReference>
<dbReference type="PROSITE" id="PS01268">
    <property type="entry name" value="UPF0024"/>
    <property type="match status" value="1"/>
</dbReference>
<dbReference type="Gene3D" id="3.30.2350.20">
    <property type="entry name" value="TruD, catalytic domain"/>
    <property type="match status" value="2"/>
</dbReference>
<dbReference type="GO" id="GO:0001522">
    <property type="term" value="P:pseudouridine synthesis"/>
    <property type="evidence" value="ECO:0007669"/>
    <property type="project" value="InterPro"/>
</dbReference>
<keyword evidence="2" id="KW-0819">tRNA processing</keyword>
<dbReference type="FunFam" id="3.30.2350.20:FF:000003">
    <property type="entry name" value="Pseudouridylate synthase 7 homolog"/>
    <property type="match status" value="1"/>
</dbReference>
<dbReference type="PROSITE" id="PS50984">
    <property type="entry name" value="TRUD"/>
    <property type="match status" value="1"/>
</dbReference>
<dbReference type="InterPro" id="IPR042214">
    <property type="entry name" value="TruD_catalytic"/>
</dbReference>
<dbReference type="InterPro" id="IPR020103">
    <property type="entry name" value="PsdUridine_synth_cat_dom_sf"/>
</dbReference>
<gene>
    <name evidence="6" type="ORF">INT44_000108</name>
</gene>
<proteinExistence type="inferred from homology"/>
<evidence type="ECO:0000256" key="3">
    <source>
        <dbReference type="ARBA" id="ARBA00023235"/>
    </source>
</evidence>
<feature type="region of interest" description="Disordered" evidence="4">
    <location>
        <begin position="99"/>
        <end position="127"/>
    </location>
</feature>
<evidence type="ECO:0000256" key="4">
    <source>
        <dbReference type="SAM" id="MobiDB-lite"/>
    </source>
</evidence>
<dbReference type="OrthoDB" id="447290at2759"/>
<comment type="similarity">
    <text evidence="1">Belongs to the pseudouridine synthase TruD family.</text>
</comment>
<sequence>MSTAESGSPPEAKKIRIEEERGQSDQGAGSVSELPTVSTENIAIQKTATNETTECTAVTEVDVGIFEFISPSIPGFTGIIKERIHDFLVNEVDRDGKTVHLESTEVPKPQKPAEKDGSVEEPSLSQEEIRSLVEKVVGKETADAIQAMLENPADKKATVTCPPQDDKQQRTETHQLFKEHFKNKLMTTTQDGSIVVRWWRPSDKNDKRTMKDEFEALGGTYLQFSLYKENKDTMEAVNTICKTCRLAPKSLSYAGTKDRRAITVQNVTAYHALAEKLARSQEVLNRQGIYVANFKYVKNALKLGDLKGNRFGIVLRNIAGASQETIEESLKHLKENGFINYYGMQRFGTGSISTHTVGQHVLKGNWKEAINLILKPRASDRYDWARARKIWEDTQDPERAIQAFPRKANLEIGVLKKLKQNPTDFSGAFSSIPRNMRLMYVHAYQSFVWNHAASERIRLYGAKNVVVGDIVLLNGDLNEIEEDELVNTPKQQVKLVTEEDLEMYTIFDVVLPQPGFDVIYPDNATFAVYQKIMAQDGLDPNNMVSANKEYRLPGTYRRLLGMPSEIEWSFIRYDDPTMKLCRTDADILNGADELESNVGQYLGLRLYLSLAASQYATMVLREVMKQQTSAAYHTTLKRARDEDVGQEAK</sequence>
<dbReference type="SUPFAM" id="SSF55120">
    <property type="entry name" value="Pseudouridine synthase"/>
    <property type="match status" value="1"/>
</dbReference>
<comment type="caution">
    <text evidence="6">The sequence shown here is derived from an EMBL/GenBank/DDBJ whole genome shotgun (WGS) entry which is preliminary data.</text>
</comment>
<feature type="region of interest" description="Disordered" evidence="4">
    <location>
        <begin position="149"/>
        <end position="171"/>
    </location>
</feature>
<feature type="domain" description="TRUD" evidence="5">
    <location>
        <begin position="337"/>
        <end position="562"/>
    </location>
</feature>
<dbReference type="EMBL" id="JAEPRA010000017">
    <property type="protein sequence ID" value="KAG2173994.1"/>
    <property type="molecule type" value="Genomic_DNA"/>
</dbReference>
<dbReference type="Pfam" id="PF01142">
    <property type="entry name" value="TruD"/>
    <property type="match status" value="1"/>
</dbReference>
<protein>
    <recommendedName>
        <fullName evidence="5">TRUD domain-containing protein</fullName>
    </recommendedName>
</protein>
<dbReference type="InterPro" id="IPR011760">
    <property type="entry name" value="PsdUridine_synth_TruD_insert"/>
</dbReference>
<organism evidence="6 7">
    <name type="scientific">Umbelopsis vinacea</name>
    <dbReference type="NCBI Taxonomy" id="44442"/>
    <lineage>
        <taxon>Eukaryota</taxon>
        <taxon>Fungi</taxon>
        <taxon>Fungi incertae sedis</taxon>
        <taxon>Mucoromycota</taxon>
        <taxon>Mucoromycotina</taxon>
        <taxon>Umbelopsidomycetes</taxon>
        <taxon>Umbelopsidales</taxon>
        <taxon>Umbelopsidaceae</taxon>
        <taxon>Umbelopsis</taxon>
    </lineage>
</organism>
<dbReference type="PANTHER" id="PTHR13326">
    <property type="entry name" value="TRNA PSEUDOURIDINE SYNTHASE D"/>
    <property type="match status" value="1"/>
</dbReference>
<evidence type="ECO:0000256" key="2">
    <source>
        <dbReference type="ARBA" id="ARBA00022694"/>
    </source>
</evidence>
<accession>A0A8H7UBZ9</accession>